<feature type="compositionally biased region" description="Polar residues" evidence="1">
    <location>
        <begin position="255"/>
        <end position="264"/>
    </location>
</feature>
<reference evidence="2 3" key="1">
    <citation type="submission" date="2020-05" db="EMBL/GenBank/DDBJ databases">
        <title>Draft genome of Flavobacterium sp. IMCC34852.</title>
        <authorList>
            <person name="Song J."/>
            <person name="Cho J.-C."/>
        </authorList>
    </citation>
    <scope>NUCLEOTIDE SEQUENCE [LARGE SCALE GENOMIC DNA]</scope>
    <source>
        <strain evidence="2 3">IMCC34852</strain>
    </source>
</reference>
<feature type="region of interest" description="Disordered" evidence="1">
    <location>
        <begin position="235"/>
        <end position="264"/>
    </location>
</feature>
<name>A0A7Y3R775_9FLAO</name>
<gene>
    <name evidence="2" type="ORF">HKT18_01150</name>
</gene>
<evidence type="ECO:0000256" key="1">
    <source>
        <dbReference type="SAM" id="MobiDB-lite"/>
    </source>
</evidence>
<dbReference type="RefSeq" id="WP_171221019.1">
    <property type="nucleotide sequence ID" value="NZ_CP121446.1"/>
</dbReference>
<keyword evidence="3" id="KW-1185">Reference proteome</keyword>
<protein>
    <submittedName>
        <fullName evidence="2">Uncharacterized protein</fullName>
    </submittedName>
</protein>
<dbReference type="AlphaFoldDB" id="A0A7Y3R775"/>
<proteinExistence type="predicted"/>
<organism evidence="2 3">
    <name type="scientific">Flavobacterium rivulicola</name>
    <dbReference type="NCBI Taxonomy" id="2732161"/>
    <lineage>
        <taxon>Bacteria</taxon>
        <taxon>Pseudomonadati</taxon>
        <taxon>Bacteroidota</taxon>
        <taxon>Flavobacteriia</taxon>
        <taxon>Flavobacteriales</taxon>
        <taxon>Flavobacteriaceae</taxon>
        <taxon>Flavobacterium</taxon>
    </lineage>
</organism>
<comment type="caution">
    <text evidence="2">The sequence shown here is derived from an EMBL/GenBank/DDBJ whole genome shotgun (WGS) entry which is preliminary data.</text>
</comment>
<evidence type="ECO:0000313" key="2">
    <source>
        <dbReference type="EMBL" id="NNT70810.1"/>
    </source>
</evidence>
<dbReference type="Proteomes" id="UP000536509">
    <property type="component" value="Unassembled WGS sequence"/>
</dbReference>
<evidence type="ECO:0000313" key="3">
    <source>
        <dbReference type="Proteomes" id="UP000536509"/>
    </source>
</evidence>
<feature type="compositionally biased region" description="Gly residues" evidence="1">
    <location>
        <begin position="235"/>
        <end position="252"/>
    </location>
</feature>
<accession>A0A7Y3R775</accession>
<sequence>MKKPKILSLFFTIIICSFYLSCEKDLYDDAIKNESDHYKVKKISFKDFKQNRKALNKLGESIIKKYPNIHNRGVYFEEFGVYVDTTDIRVIEDFDKHSITFRITNQEVNNKIENLVLQSKENGDYEAFVTEYVLSQTELYLISQGQYNEIEKNPDAITKLESSERVVVNSECVSIVSITTTYCKDNEGNLFVSQGNLGDCPIPSHIETYVVVSISSGCLNQYGGTFGSSFTGDAGDTGSGSTGGNSEGGIGVGSPSTGTNDNPVITTPVLNLEEIEANIISILEPTQLEWWNNQPASNNIKHQIRYFFSFNEFSEENEEFTNQFITQTILNPDLNFDFETSIKSPANIDLTQVQDTTATARKFRCVYEKLMQTETFKKLFKDTFDENNRINVKFEISSELPPGRNGSCEMTVAPDGSYNNLIKINSNLLDGTISNIIVAKTILHECIHAYLNIKRMNCNLGSTIPELNNLDLQELISLFYQNFNCHIDVNGAPQSQHVFMFDYLTPTFMNILNEVKGLLISQNHIQQLNNQIYYYPNSNLSEPFNWNDFFYNLSLSGLNNTSSFQTNIQSDSIKYSKYLFYSSLFNMVTKECH</sequence>
<dbReference type="EMBL" id="JABEVX010000001">
    <property type="protein sequence ID" value="NNT70810.1"/>
    <property type="molecule type" value="Genomic_DNA"/>
</dbReference>